<evidence type="ECO:0000256" key="4">
    <source>
        <dbReference type="SAM" id="MobiDB-lite"/>
    </source>
</evidence>
<dbReference type="GO" id="GO:0000978">
    <property type="term" value="F:RNA polymerase II cis-regulatory region sequence-specific DNA binding"/>
    <property type="evidence" value="ECO:0007669"/>
    <property type="project" value="TreeGrafter"/>
</dbReference>
<dbReference type="PROSITE" id="PS50217">
    <property type="entry name" value="BZIP"/>
    <property type="match status" value="1"/>
</dbReference>
<dbReference type="Proteomes" id="UP001178508">
    <property type="component" value="Chromosome 15"/>
</dbReference>
<feature type="region of interest" description="Disordered" evidence="4">
    <location>
        <begin position="102"/>
        <end position="141"/>
    </location>
</feature>
<dbReference type="PANTHER" id="PTHR23351:SF58">
    <property type="entry name" value="FOS-LIKE 2, AP-1 TRANSCRIPTION FACTOR SUBUNIT"/>
    <property type="match status" value="1"/>
</dbReference>
<feature type="compositionally biased region" description="Low complexity" evidence="4">
    <location>
        <begin position="332"/>
        <end position="344"/>
    </location>
</feature>
<dbReference type="CDD" id="cd14721">
    <property type="entry name" value="bZIP_Fos"/>
    <property type="match status" value="1"/>
</dbReference>
<comment type="subunit">
    <text evidence="3">Heterodimer.</text>
</comment>
<feature type="compositionally biased region" description="Low complexity" evidence="4">
    <location>
        <begin position="25"/>
        <end position="35"/>
    </location>
</feature>
<dbReference type="EMBL" id="OY660878">
    <property type="protein sequence ID" value="CAJ1074089.1"/>
    <property type="molecule type" value="Genomic_DNA"/>
</dbReference>
<proteinExistence type="predicted"/>
<feature type="domain" description="BZIP" evidence="5">
    <location>
        <begin position="134"/>
        <end position="197"/>
    </location>
</feature>
<reference evidence="6" key="1">
    <citation type="submission" date="2023-08" db="EMBL/GenBank/DDBJ databases">
        <authorList>
            <person name="Alioto T."/>
            <person name="Alioto T."/>
            <person name="Gomez Garrido J."/>
        </authorList>
    </citation>
    <scope>NUCLEOTIDE SEQUENCE</scope>
</reference>
<dbReference type="Pfam" id="PF00170">
    <property type="entry name" value="bZIP_1"/>
    <property type="match status" value="1"/>
</dbReference>
<sequence>MYQDYSGNYDTSSRGSSTSPAQPESFTSGSSTIGSPISTSSYQKYRVDMPGSNSAFIPTINAITTSQDLQWMVQPTVITSMSNPYSRSHPYGHHLTNGPGLLGHNTLARPGVIRSIGDARGRRKRDEQLTPEEEEKRRVRRERNKLAAAKCRNRRRELTEMLQGETEKLEEEKADLQKEIESLQKEKDKLEFMLVAHNPVCKLPMDERHQPSGHQQHHQQPQCAPLPLTMRPTMAPRAQMSQVVVKQEPEDDVDMNKQRSVIKPICLGGGGGISVGMYCTDGDSLNTPVVAASTPAATPNAPNLIFTYPSMLEPDSPSPSSESCSKAHRRSSSSGDQSSDSLNSPTLLAL</sequence>
<dbReference type="SMART" id="SM00338">
    <property type="entry name" value="BRLZ"/>
    <property type="match status" value="1"/>
</dbReference>
<dbReference type="PANTHER" id="PTHR23351">
    <property type="entry name" value="FOS TRANSCRIPTION FACTOR-RELATED"/>
    <property type="match status" value="1"/>
</dbReference>
<keyword evidence="7" id="KW-1185">Reference proteome</keyword>
<dbReference type="Gene3D" id="1.20.5.170">
    <property type="match status" value="1"/>
</dbReference>
<dbReference type="FunFam" id="1.20.5.170:FF:000006">
    <property type="entry name" value="fos-related antigen 2 isoform X1"/>
    <property type="match status" value="1"/>
</dbReference>
<dbReference type="AlphaFoldDB" id="A0AAV1GLX2"/>
<dbReference type="SUPFAM" id="SSF57959">
    <property type="entry name" value="Leucine zipper domain"/>
    <property type="match status" value="1"/>
</dbReference>
<evidence type="ECO:0000259" key="5">
    <source>
        <dbReference type="PROSITE" id="PS50217"/>
    </source>
</evidence>
<feature type="compositionally biased region" description="Low complexity" evidence="4">
    <location>
        <begin position="308"/>
        <end position="324"/>
    </location>
</feature>
<dbReference type="InterPro" id="IPR004827">
    <property type="entry name" value="bZIP"/>
</dbReference>
<dbReference type="PRINTS" id="PR00042">
    <property type="entry name" value="LEUZIPPRFOS"/>
</dbReference>
<evidence type="ECO:0000256" key="3">
    <source>
        <dbReference type="ARBA" id="ARBA00061721"/>
    </source>
</evidence>
<evidence type="ECO:0000256" key="2">
    <source>
        <dbReference type="ARBA" id="ARBA00058242"/>
    </source>
</evidence>
<dbReference type="PROSITE" id="PS00036">
    <property type="entry name" value="BZIP_BASIC"/>
    <property type="match status" value="1"/>
</dbReference>
<feature type="compositionally biased region" description="Polar residues" evidence="4">
    <location>
        <begin position="1"/>
        <end position="24"/>
    </location>
</feature>
<feature type="region of interest" description="Disordered" evidence="4">
    <location>
        <begin position="1"/>
        <end position="35"/>
    </location>
</feature>
<feature type="compositionally biased region" description="Basic and acidic residues" evidence="4">
    <location>
        <begin position="117"/>
        <end position="128"/>
    </location>
</feature>
<dbReference type="InterPro" id="IPR000837">
    <property type="entry name" value="AP-1"/>
</dbReference>
<gene>
    <name evidence="6" type="ORF">XNOV1_A010180</name>
</gene>
<evidence type="ECO:0000313" key="7">
    <source>
        <dbReference type="Proteomes" id="UP001178508"/>
    </source>
</evidence>
<protein>
    <submittedName>
        <fullName evidence="6">Fos-related antigen 2</fullName>
    </submittedName>
</protein>
<dbReference type="InterPro" id="IPR046347">
    <property type="entry name" value="bZIP_sf"/>
</dbReference>
<comment type="subcellular location">
    <subcellularLocation>
        <location evidence="1">Nucleus</location>
    </subcellularLocation>
</comment>
<name>A0AAV1GLX2_XYRNO</name>
<organism evidence="6 7">
    <name type="scientific">Xyrichtys novacula</name>
    <name type="common">Pearly razorfish</name>
    <name type="synonym">Hemipteronotus novacula</name>
    <dbReference type="NCBI Taxonomy" id="13765"/>
    <lineage>
        <taxon>Eukaryota</taxon>
        <taxon>Metazoa</taxon>
        <taxon>Chordata</taxon>
        <taxon>Craniata</taxon>
        <taxon>Vertebrata</taxon>
        <taxon>Euteleostomi</taxon>
        <taxon>Actinopterygii</taxon>
        <taxon>Neopterygii</taxon>
        <taxon>Teleostei</taxon>
        <taxon>Neoteleostei</taxon>
        <taxon>Acanthomorphata</taxon>
        <taxon>Eupercaria</taxon>
        <taxon>Labriformes</taxon>
        <taxon>Labridae</taxon>
        <taxon>Xyrichtys</taxon>
    </lineage>
</organism>
<feature type="region of interest" description="Disordered" evidence="4">
    <location>
        <begin position="308"/>
        <end position="350"/>
    </location>
</feature>
<dbReference type="GO" id="GO:0005634">
    <property type="term" value="C:nucleus"/>
    <property type="evidence" value="ECO:0007669"/>
    <property type="project" value="UniProtKB-SubCell"/>
</dbReference>
<accession>A0AAV1GLX2</accession>
<dbReference type="GO" id="GO:0000981">
    <property type="term" value="F:DNA-binding transcription factor activity, RNA polymerase II-specific"/>
    <property type="evidence" value="ECO:0007669"/>
    <property type="project" value="TreeGrafter"/>
</dbReference>
<comment type="function">
    <text evidence="2">Nuclear phosphoprotein which forms a tight but non-covalently linked complex with the JUN/AP-1 transcription factor. FOS has a critical function in regulating the development of cells destined to form and maintain the skeleton. It is thought to have an important role in signal transduction, cell proliferation and differentiation.</text>
</comment>
<evidence type="ECO:0000313" key="6">
    <source>
        <dbReference type="EMBL" id="CAJ1074089.1"/>
    </source>
</evidence>
<evidence type="ECO:0000256" key="1">
    <source>
        <dbReference type="ARBA" id="ARBA00004123"/>
    </source>
</evidence>